<evidence type="ECO:0000313" key="3">
    <source>
        <dbReference type="EMBL" id="TCO80429.1"/>
    </source>
</evidence>
<keyword evidence="4" id="KW-1185">Reference proteome</keyword>
<organism evidence="3 4">
    <name type="scientific">Plasticicumulans lactativorans</name>
    <dbReference type="NCBI Taxonomy" id="1133106"/>
    <lineage>
        <taxon>Bacteria</taxon>
        <taxon>Pseudomonadati</taxon>
        <taxon>Pseudomonadota</taxon>
        <taxon>Gammaproteobacteria</taxon>
        <taxon>Candidatus Competibacteraceae</taxon>
        <taxon>Plasticicumulans</taxon>
    </lineage>
</organism>
<feature type="transmembrane region" description="Helical" evidence="1">
    <location>
        <begin position="94"/>
        <end position="111"/>
    </location>
</feature>
<dbReference type="InterPro" id="IPR005572">
    <property type="entry name" value="Anti-sigma_E_RseA_N"/>
</dbReference>
<proteinExistence type="predicted"/>
<gene>
    <name evidence="3" type="ORF">EV699_11473</name>
</gene>
<dbReference type="OrthoDB" id="5298512at2"/>
<dbReference type="CDD" id="cd16328">
    <property type="entry name" value="RseA_N"/>
    <property type="match status" value="1"/>
</dbReference>
<evidence type="ECO:0000259" key="2">
    <source>
        <dbReference type="Pfam" id="PF03872"/>
    </source>
</evidence>
<evidence type="ECO:0000256" key="1">
    <source>
        <dbReference type="SAM" id="Phobius"/>
    </source>
</evidence>
<dbReference type="GO" id="GO:0016989">
    <property type="term" value="F:sigma factor antagonist activity"/>
    <property type="evidence" value="ECO:0007669"/>
    <property type="project" value="InterPro"/>
</dbReference>
<feature type="domain" description="Anti sigma-E protein RseA N-terminal" evidence="2">
    <location>
        <begin position="6"/>
        <end position="79"/>
    </location>
</feature>
<protein>
    <submittedName>
        <fullName evidence="3">RseA-like anti sigma(E) protein</fullName>
    </submittedName>
</protein>
<dbReference type="SUPFAM" id="SSF89069">
    <property type="entry name" value="N-terminal, cytoplasmic domain of anti-sigmaE factor RseA"/>
    <property type="match status" value="1"/>
</dbReference>
<reference evidence="3 4" key="1">
    <citation type="submission" date="2019-03" db="EMBL/GenBank/DDBJ databases">
        <title>Genomic Encyclopedia of Type Strains, Phase IV (KMG-IV): sequencing the most valuable type-strain genomes for metagenomic binning, comparative biology and taxonomic classification.</title>
        <authorList>
            <person name="Goeker M."/>
        </authorList>
    </citation>
    <scope>NUCLEOTIDE SEQUENCE [LARGE SCALE GENOMIC DNA]</scope>
    <source>
        <strain evidence="3 4">DSM 25287</strain>
    </source>
</reference>
<dbReference type="Proteomes" id="UP000295765">
    <property type="component" value="Unassembled WGS sequence"/>
</dbReference>
<evidence type="ECO:0000313" key="4">
    <source>
        <dbReference type="Proteomes" id="UP000295765"/>
    </source>
</evidence>
<dbReference type="InterPro" id="IPR036147">
    <property type="entry name" value="Anti-sigma_E_RseA_N_sf"/>
</dbReference>
<name>A0A4R2L8B4_9GAMM</name>
<dbReference type="Gene3D" id="1.10.10.880">
    <property type="entry name" value="Anti sigma-E protein RseA, N-terminal domain"/>
    <property type="match status" value="1"/>
</dbReference>
<dbReference type="PANTHER" id="PTHR38104">
    <property type="match status" value="1"/>
</dbReference>
<dbReference type="InterPro" id="IPR052383">
    <property type="entry name" value="Anti-sigma-E_RseA-like"/>
</dbReference>
<accession>A0A4R2L8B4</accession>
<dbReference type="Pfam" id="PF03872">
    <property type="entry name" value="RseA_N"/>
    <property type="match status" value="1"/>
</dbReference>
<keyword evidence="1" id="KW-0472">Membrane</keyword>
<keyword evidence="1" id="KW-1133">Transmembrane helix</keyword>
<dbReference type="RefSeq" id="WP_132543530.1">
    <property type="nucleotide sequence ID" value="NZ_SLWY01000014.1"/>
</dbReference>
<keyword evidence="1" id="KW-0812">Transmembrane</keyword>
<dbReference type="EMBL" id="SLWY01000014">
    <property type="protein sequence ID" value="TCO80429.1"/>
    <property type="molecule type" value="Genomic_DNA"/>
</dbReference>
<dbReference type="PANTHER" id="PTHR38104:SF1">
    <property type="entry name" value="ANTI-SIGMA-E FACTOR RSEA"/>
    <property type="match status" value="1"/>
</dbReference>
<dbReference type="AlphaFoldDB" id="A0A4R2L8B4"/>
<comment type="caution">
    <text evidence="3">The sequence shown here is derived from an EMBL/GenBank/DDBJ whole genome shotgun (WGS) entry which is preliminary data.</text>
</comment>
<sequence>MAEKLDEQVSALVDGEAGREELDLLLRRLERDGALRSTWERYHLIGDAMRSGLPERFALGVAERVSAAIAAEPVPAAPLPQATVRVRRSWTRPAIGLALAASVAGLVLVGVRPAAIGNMPLAGGDTRAALSAQGTGKAVTTAAVARTLQRDRLNAYLVSHNESASRNQMSGVLPYVRMVGYESGR</sequence>